<dbReference type="RefSeq" id="WP_345420772.1">
    <property type="nucleotide sequence ID" value="NZ_AP031496.1"/>
</dbReference>
<organism evidence="2 3">
    <name type="scientific">Halioxenophilus aromaticivorans</name>
    <dbReference type="NCBI Taxonomy" id="1306992"/>
    <lineage>
        <taxon>Bacteria</taxon>
        <taxon>Pseudomonadati</taxon>
        <taxon>Pseudomonadota</taxon>
        <taxon>Gammaproteobacteria</taxon>
        <taxon>Alteromonadales</taxon>
        <taxon>Alteromonadaceae</taxon>
        <taxon>Halioxenophilus</taxon>
    </lineage>
</organism>
<evidence type="ECO:0000313" key="3">
    <source>
        <dbReference type="Proteomes" id="UP001409585"/>
    </source>
</evidence>
<feature type="transmembrane region" description="Helical" evidence="1">
    <location>
        <begin position="63"/>
        <end position="84"/>
    </location>
</feature>
<dbReference type="AlphaFoldDB" id="A0AAV3U1J6"/>
<sequence>MRLTKEEQTQLTREVLDDLPKDFALISPWVSIWLANIIVSIAGIATLIVLLQEQHSVPIPKALGFGLVALLFLCFSNFVIAQGYRTTGTTLVKVIAYALTMAGVVSLVVQSHFNLLAVGLLGFGLTSILLSHSKYFFVFTFHRAKMMAWARERMRKNKDFKTQILKQRDQK</sequence>
<proteinExistence type="predicted"/>
<gene>
    <name evidence="2" type="ORF">GCM10025791_19190</name>
</gene>
<dbReference type="Proteomes" id="UP001409585">
    <property type="component" value="Unassembled WGS sequence"/>
</dbReference>
<comment type="caution">
    <text evidence="2">The sequence shown here is derived from an EMBL/GenBank/DDBJ whole genome shotgun (WGS) entry which is preliminary data.</text>
</comment>
<keyword evidence="1" id="KW-1133">Transmembrane helix</keyword>
<evidence type="ECO:0000256" key="1">
    <source>
        <dbReference type="SAM" id="Phobius"/>
    </source>
</evidence>
<name>A0AAV3U1J6_9ALTE</name>
<evidence type="ECO:0000313" key="2">
    <source>
        <dbReference type="EMBL" id="GAA4940944.1"/>
    </source>
</evidence>
<accession>A0AAV3U1J6</accession>
<feature type="transmembrane region" description="Helical" evidence="1">
    <location>
        <begin position="91"/>
        <end position="109"/>
    </location>
</feature>
<dbReference type="EMBL" id="BAABLX010000011">
    <property type="protein sequence ID" value="GAA4940944.1"/>
    <property type="molecule type" value="Genomic_DNA"/>
</dbReference>
<feature type="transmembrane region" description="Helical" evidence="1">
    <location>
        <begin position="115"/>
        <end position="137"/>
    </location>
</feature>
<keyword evidence="1" id="KW-0812">Transmembrane</keyword>
<feature type="transmembrane region" description="Helical" evidence="1">
    <location>
        <begin position="29"/>
        <end position="51"/>
    </location>
</feature>
<reference evidence="3" key="1">
    <citation type="journal article" date="2019" name="Int. J. Syst. Evol. Microbiol.">
        <title>The Global Catalogue of Microorganisms (GCM) 10K type strain sequencing project: providing services to taxonomists for standard genome sequencing and annotation.</title>
        <authorList>
            <consortium name="The Broad Institute Genomics Platform"/>
            <consortium name="The Broad Institute Genome Sequencing Center for Infectious Disease"/>
            <person name="Wu L."/>
            <person name="Ma J."/>
        </authorList>
    </citation>
    <scope>NUCLEOTIDE SEQUENCE [LARGE SCALE GENOMIC DNA]</scope>
    <source>
        <strain evidence="3">JCM 19134</strain>
    </source>
</reference>
<evidence type="ECO:0008006" key="4">
    <source>
        <dbReference type="Google" id="ProtNLM"/>
    </source>
</evidence>
<keyword evidence="1" id="KW-0472">Membrane</keyword>
<protein>
    <recommendedName>
        <fullName evidence="4">GtrA-like protein domain-containing protein</fullName>
    </recommendedName>
</protein>
<keyword evidence="3" id="KW-1185">Reference proteome</keyword>